<dbReference type="Gene3D" id="1.25.40.10">
    <property type="entry name" value="Tetratricopeptide repeat domain"/>
    <property type="match status" value="1"/>
</dbReference>
<dbReference type="SUPFAM" id="SSF48452">
    <property type="entry name" value="TPR-like"/>
    <property type="match status" value="1"/>
</dbReference>
<dbReference type="Proteomes" id="UP001287356">
    <property type="component" value="Unassembled WGS sequence"/>
</dbReference>
<dbReference type="InterPro" id="IPR011990">
    <property type="entry name" value="TPR-like_helical_dom_sf"/>
</dbReference>
<protein>
    <recommendedName>
        <fullName evidence="4">Kinesin light chain</fullName>
    </recommendedName>
</protein>
<dbReference type="EMBL" id="JAULSN010000004">
    <property type="protein sequence ID" value="KAK3374346.1"/>
    <property type="molecule type" value="Genomic_DNA"/>
</dbReference>
<comment type="caution">
    <text evidence="2">The sequence shown here is derived from an EMBL/GenBank/DDBJ whole genome shotgun (WGS) entry which is preliminary data.</text>
</comment>
<feature type="region of interest" description="Disordered" evidence="1">
    <location>
        <begin position="120"/>
        <end position="139"/>
    </location>
</feature>
<feature type="compositionally biased region" description="Basic and acidic residues" evidence="1">
    <location>
        <begin position="128"/>
        <end position="139"/>
    </location>
</feature>
<evidence type="ECO:0000256" key="1">
    <source>
        <dbReference type="SAM" id="MobiDB-lite"/>
    </source>
</evidence>
<dbReference type="Pfam" id="PF13424">
    <property type="entry name" value="TPR_12"/>
    <property type="match status" value="1"/>
</dbReference>
<organism evidence="2 3">
    <name type="scientific">Lasiosphaeria ovina</name>
    <dbReference type="NCBI Taxonomy" id="92902"/>
    <lineage>
        <taxon>Eukaryota</taxon>
        <taxon>Fungi</taxon>
        <taxon>Dikarya</taxon>
        <taxon>Ascomycota</taxon>
        <taxon>Pezizomycotina</taxon>
        <taxon>Sordariomycetes</taxon>
        <taxon>Sordariomycetidae</taxon>
        <taxon>Sordariales</taxon>
        <taxon>Lasiosphaeriaceae</taxon>
        <taxon>Lasiosphaeria</taxon>
    </lineage>
</organism>
<gene>
    <name evidence="2" type="ORF">B0T24DRAFT_291824</name>
</gene>
<reference evidence="2" key="1">
    <citation type="journal article" date="2023" name="Mol. Phylogenet. Evol.">
        <title>Genome-scale phylogeny and comparative genomics of the fungal order Sordariales.</title>
        <authorList>
            <person name="Hensen N."/>
            <person name="Bonometti L."/>
            <person name="Westerberg I."/>
            <person name="Brannstrom I.O."/>
            <person name="Guillou S."/>
            <person name="Cros-Aarteil S."/>
            <person name="Calhoun S."/>
            <person name="Haridas S."/>
            <person name="Kuo A."/>
            <person name="Mondo S."/>
            <person name="Pangilinan J."/>
            <person name="Riley R."/>
            <person name="LaButti K."/>
            <person name="Andreopoulos B."/>
            <person name="Lipzen A."/>
            <person name="Chen C."/>
            <person name="Yan M."/>
            <person name="Daum C."/>
            <person name="Ng V."/>
            <person name="Clum A."/>
            <person name="Steindorff A."/>
            <person name="Ohm R.A."/>
            <person name="Martin F."/>
            <person name="Silar P."/>
            <person name="Natvig D.O."/>
            <person name="Lalanne C."/>
            <person name="Gautier V."/>
            <person name="Ament-Velasquez S.L."/>
            <person name="Kruys A."/>
            <person name="Hutchinson M.I."/>
            <person name="Powell A.J."/>
            <person name="Barry K."/>
            <person name="Miller A.N."/>
            <person name="Grigoriev I.V."/>
            <person name="Debuchy R."/>
            <person name="Gladieux P."/>
            <person name="Hiltunen Thoren M."/>
            <person name="Johannesson H."/>
        </authorList>
    </citation>
    <scope>NUCLEOTIDE SEQUENCE</scope>
    <source>
        <strain evidence="2">CBS 958.72</strain>
    </source>
</reference>
<reference evidence="2" key="2">
    <citation type="submission" date="2023-06" db="EMBL/GenBank/DDBJ databases">
        <authorList>
            <consortium name="Lawrence Berkeley National Laboratory"/>
            <person name="Haridas S."/>
            <person name="Hensen N."/>
            <person name="Bonometti L."/>
            <person name="Westerberg I."/>
            <person name="Brannstrom I.O."/>
            <person name="Guillou S."/>
            <person name="Cros-Aarteil S."/>
            <person name="Calhoun S."/>
            <person name="Kuo A."/>
            <person name="Mondo S."/>
            <person name="Pangilinan J."/>
            <person name="Riley R."/>
            <person name="Labutti K."/>
            <person name="Andreopoulos B."/>
            <person name="Lipzen A."/>
            <person name="Chen C."/>
            <person name="Yanf M."/>
            <person name="Daum C."/>
            <person name="Ng V."/>
            <person name="Clum A."/>
            <person name="Steindorff A."/>
            <person name="Ohm R."/>
            <person name="Martin F."/>
            <person name="Silar P."/>
            <person name="Natvig D."/>
            <person name="Lalanne C."/>
            <person name="Gautier V."/>
            <person name="Ament-Velasquez S.L."/>
            <person name="Kruys A."/>
            <person name="Hutchinson M.I."/>
            <person name="Powell A.J."/>
            <person name="Barry K."/>
            <person name="Miller A.N."/>
            <person name="Grigoriev I.V."/>
            <person name="Debuchy R."/>
            <person name="Gladieux P."/>
            <person name="Thoren M.H."/>
            <person name="Johannesson H."/>
        </authorList>
    </citation>
    <scope>NUCLEOTIDE SEQUENCE</scope>
    <source>
        <strain evidence="2">CBS 958.72</strain>
    </source>
</reference>
<keyword evidence="3" id="KW-1185">Reference proteome</keyword>
<name>A0AAE0KD24_9PEZI</name>
<accession>A0AAE0KD24</accession>
<sequence length="161" mass="18237">MKYVLGNVRIDQARFDEAFDLHQSALVCWRKTLGEEHHKTGDAWHKMGWHSIRLRRWEEARDALKSSLNVYKSGKDEDFYQGEIACSSYRLALVLRELGEGEKAEELMILAEGIRVDMSQSRPGADSTQREAKGGHDTEAIGWCPKTGISLDMAIIARTSL</sequence>
<evidence type="ECO:0000313" key="3">
    <source>
        <dbReference type="Proteomes" id="UP001287356"/>
    </source>
</evidence>
<evidence type="ECO:0000313" key="2">
    <source>
        <dbReference type="EMBL" id="KAK3374346.1"/>
    </source>
</evidence>
<dbReference type="AlphaFoldDB" id="A0AAE0KD24"/>
<proteinExistence type="predicted"/>
<evidence type="ECO:0008006" key="4">
    <source>
        <dbReference type="Google" id="ProtNLM"/>
    </source>
</evidence>